<dbReference type="InterPro" id="IPR006026">
    <property type="entry name" value="Peptidase_Metallo"/>
</dbReference>
<keyword evidence="5" id="KW-0964">Secreted</keyword>
<keyword evidence="12" id="KW-1185">Reference proteome</keyword>
<dbReference type="Pfam" id="PF04151">
    <property type="entry name" value="PPC"/>
    <property type="match status" value="1"/>
</dbReference>
<evidence type="ECO:0000256" key="3">
    <source>
        <dbReference type="ARBA" id="ARBA00004613"/>
    </source>
</evidence>
<dbReference type="InterPro" id="IPR013858">
    <property type="entry name" value="Peptidase_M10B_C"/>
</dbReference>
<evidence type="ECO:0000256" key="9">
    <source>
        <dbReference type="ARBA" id="ARBA00023136"/>
    </source>
</evidence>
<dbReference type="Proteomes" id="UP000284202">
    <property type="component" value="Unassembled WGS sequence"/>
</dbReference>
<dbReference type="PANTHER" id="PTHR38340:SF1">
    <property type="entry name" value="S-LAYER PROTEIN"/>
    <property type="match status" value="1"/>
</dbReference>
<dbReference type="InterPro" id="IPR050557">
    <property type="entry name" value="RTX_toxin/Mannuronan_C5-epim"/>
</dbReference>
<feature type="domain" description="Peptidase metallopeptidase" evidence="10">
    <location>
        <begin position="165"/>
        <end position="329"/>
    </location>
</feature>
<dbReference type="GO" id="GO:0008270">
    <property type="term" value="F:zinc ion binding"/>
    <property type="evidence" value="ECO:0007669"/>
    <property type="project" value="InterPro"/>
</dbReference>
<evidence type="ECO:0000256" key="8">
    <source>
        <dbReference type="ARBA" id="ARBA00023026"/>
    </source>
</evidence>
<organism evidence="11 12">
    <name type="scientific">Paracoccus onubensis</name>
    <dbReference type="NCBI Taxonomy" id="1675788"/>
    <lineage>
        <taxon>Bacteria</taxon>
        <taxon>Pseudomonadati</taxon>
        <taxon>Pseudomonadota</taxon>
        <taxon>Alphaproteobacteria</taxon>
        <taxon>Rhodobacterales</taxon>
        <taxon>Paracoccaceae</taxon>
        <taxon>Paracoccus</taxon>
    </lineage>
</organism>
<comment type="subcellular location">
    <subcellularLocation>
        <location evidence="2">Membrane</location>
    </subcellularLocation>
    <subcellularLocation>
        <location evidence="3">Secreted</location>
    </subcellularLocation>
</comment>
<keyword evidence="8" id="KW-0843">Virulence</keyword>
<dbReference type="InterPro" id="IPR001343">
    <property type="entry name" value="Hemolysn_Ca-bd"/>
</dbReference>
<reference evidence="12" key="1">
    <citation type="submission" date="2018-09" db="EMBL/GenBank/DDBJ databases">
        <title>Acidovorax cavernicola nov. sp. isolated from Gruta de las Maravillas (Aracena, Spain).</title>
        <authorList>
            <person name="Jurado V."/>
            <person name="Gutierrez-Patricio S."/>
            <person name="Gonzalez-Pimentel J.L."/>
            <person name="Miller A.Z."/>
            <person name="Laiz L."/>
            <person name="Saiz-Jimenez C."/>
        </authorList>
    </citation>
    <scope>NUCLEOTIDE SEQUENCE [LARGE SCALE GENOMIC DNA]</scope>
    <source>
        <strain evidence="12">1011MAR3C25</strain>
    </source>
</reference>
<dbReference type="InterPro" id="IPR007280">
    <property type="entry name" value="Peptidase_C_arc/bac"/>
</dbReference>
<evidence type="ECO:0000313" key="11">
    <source>
        <dbReference type="EMBL" id="RJE82651.1"/>
    </source>
</evidence>
<evidence type="ECO:0000259" key="10">
    <source>
        <dbReference type="SMART" id="SM00235"/>
    </source>
</evidence>
<dbReference type="EMBL" id="QZCG01000014">
    <property type="protein sequence ID" value="RJE82651.1"/>
    <property type="molecule type" value="Genomic_DNA"/>
</dbReference>
<dbReference type="RefSeq" id="WP_119751335.1">
    <property type="nucleotide sequence ID" value="NZ_QZCG01000014.1"/>
</dbReference>
<comment type="caution">
    <text evidence="11">The sequence shown here is derived from an EMBL/GenBank/DDBJ whole genome shotgun (WGS) entry which is preliminary data.</text>
</comment>
<dbReference type="GO" id="GO:0005509">
    <property type="term" value="F:calcium ion binding"/>
    <property type="evidence" value="ECO:0007669"/>
    <property type="project" value="InterPro"/>
</dbReference>
<keyword evidence="7" id="KW-0677">Repeat</keyword>
<dbReference type="GO" id="GO:0008237">
    <property type="term" value="F:metallopeptidase activity"/>
    <property type="evidence" value="ECO:0007669"/>
    <property type="project" value="InterPro"/>
</dbReference>
<dbReference type="PROSITE" id="PS00330">
    <property type="entry name" value="HEMOLYSIN_CALCIUM"/>
    <property type="match status" value="2"/>
</dbReference>
<dbReference type="Gene3D" id="2.60.120.380">
    <property type="match status" value="1"/>
</dbReference>
<accession>A0A418SNW8</accession>
<dbReference type="PRINTS" id="PR00313">
    <property type="entry name" value="CABNDNGRPT"/>
</dbReference>
<dbReference type="SUPFAM" id="SSF55486">
    <property type="entry name" value="Metalloproteases ('zincins'), catalytic domain"/>
    <property type="match status" value="1"/>
</dbReference>
<keyword evidence="6" id="KW-0800">Toxin</keyword>
<evidence type="ECO:0000256" key="2">
    <source>
        <dbReference type="ARBA" id="ARBA00004370"/>
    </source>
</evidence>
<dbReference type="Pfam" id="PF10462">
    <property type="entry name" value="Peptidase_M66"/>
    <property type="match status" value="1"/>
</dbReference>
<evidence type="ECO:0000256" key="5">
    <source>
        <dbReference type="ARBA" id="ARBA00022525"/>
    </source>
</evidence>
<dbReference type="Pfam" id="PF08548">
    <property type="entry name" value="Peptidase_M10_C"/>
    <property type="match status" value="1"/>
</dbReference>
<protein>
    <recommendedName>
        <fullName evidence="10">Peptidase metallopeptidase domain-containing protein</fullName>
    </recommendedName>
</protein>
<dbReference type="GO" id="GO:0006508">
    <property type="term" value="P:proteolysis"/>
    <property type="evidence" value="ECO:0007669"/>
    <property type="project" value="InterPro"/>
</dbReference>
<name>A0A418SNW8_9RHOB</name>
<dbReference type="AlphaFoldDB" id="A0A418SNW8"/>
<dbReference type="SUPFAM" id="SSF89260">
    <property type="entry name" value="Collagen-binding domain"/>
    <property type="match status" value="1"/>
</dbReference>
<dbReference type="GO" id="GO:0005615">
    <property type="term" value="C:extracellular space"/>
    <property type="evidence" value="ECO:0007669"/>
    <property type="project" value="InterPro"/>
</dbReference>
<dbReference type="InterPro" id="IPR024079">
    <property type="entry name" value="MetalloPept_cat_dom_sf"/>
</dbReference>
<comment type="cofactor">
    <cofactor evidence="1">
        <name>Ca(2+)</name>
        <dbReference type="ChEBI" id="CHEBI:29108"/>
    </cofactor>
</comment>
<evidence type="ECO:0000256" key="7">
    <source>
        <dbReference type="ARBA" id="ARBA00022737"/>
    </source>
</evidence>
<dbReference type="Pfam" id="PF00353">
    <property type="entry name" value="HemolysinCabind"/>
    <property type="match status" value="5"/>
</dbReference>
<dbReference type="InterPro" id="IPR011049">
    <property type="entry name" value="Serralysin-like_metalloprot_C"/>
</dbReference>
<dbReference type="InterPro" id="IPR034033">
    <property type="entry name" value="Serralysin-like"/>
</dbReference>
<dbReference type="InterPro" id="IPR003995">
    <property type="entry name" value="RTX_toxin_determinant-A"/>
</dbReference>
<keyword evidence="9" id="KW-0472">Membrane</keyword>
<evidence type="ECO:0000256" key="4">
    <source>
        <dbReference type="ARBA" id="ARBA00009490"/>
    </source>
</evidence>
<comment type="similarity">
    <text evidence="4">Belongs to the peptidase M10B family.</text>
</comment>
<dbReference type="PANTHER" id="PTHR38340">
    <property type="entry name" value="S-LAYER PROTEIN"/>
    <property type="match status" value="1"/>
</dbReference>
<dbReference type="OrthoDB" id="733404at2"/>
<proteinExistence type="inferred from homology"/>
<dbReference type="Gene3D" id="3.40.390.10">
    <property type="entry name" value="Collagenase (Catalytic Domain)"/>
    <property type="match status" value="1"/>
</dbReference>
<dbReference type="PRINTS" id="PR01488">
    <property type="entry name" value="RTXTOXINA"/>
</dbReference>
<evidence type="ECO:0000256" key="6">
    <source>
        <dbReference type="ARBA" id="ARBA00022656"/>
    </source>
</evidence>
<dbReference type="GO" id="GO:0090729">
    <property type="term" value="F:toxin activity"/>
    <property type="evidence" value="ECO:0007669"/>
    <property type="project" value="UniProtKB-KW"/>
</dbReference>
<dbReference type="Gene3D" id="2.150.10.10">
    <property type="entry name" value="Serralysin-like metalloprotease, C-terminal"/>
    <property type="match status" value="4"/>
</dbReference>
<evidence type="ECO:0000256" key="1">
    <source>
        <dbReference type="ARBA" id="ARBA00001913"/>
    </source>
</evidence>
<gene>
    <name evidence="11" type="ORF">D3P04_18375</name>
</gene>
<evidence type="ECO:0000313" key="12">
    <source>
        <dbReference type="Proteomes" id="UP000284202"/>
    </source>
</evidence>
<dbReference type="InterPro" id="IPR018511">
    <property type="entry name" value="Hemolysin-typ_Ca-bd_CS"/>
</dbReference>
<dbReference type="SUPFAM" id="SSF51120">
    <property type="entry name" value="beta-Roll"/>
    <property type="match status" value="2"/>
</dbReference>
<dbReference type="GO" id="GO:0016020">
    <property type="term" value="C:membrane"/>
    <property type="evidence" value="ECO:0007669"/>
    <property type="project" value="UniProtKB-SubCell"/>
</dbReference>
<dbReference type="SMART" id="SM00235">
    <property type="entry name" value="ZnMc"/>
    <property type="match status" value="1"/>
</dbReference>
<dbReference type="CDD" id="cd04277">
    <property type="entry name" value="ZnMc_serralysin_like"/>
    <property type="match status" value="1"/>
</dbReference>
<sequence length="731" mass="76780">MSQMSNTGSTLISNMIATPFAAGVSGIHRADIIETRDAPDDATTDYRIGAGDSFSGNLDTSGDRDWVAINLTDGASYKFDLMGANSGMGTLSDTFLYLYDSRGNLIGTDDDGGMGFEASMAFTADVTGTYYLSAASYSDNETGTYRLAVERMGPASLDRLATYLTDGFWKDQGELPRAFDTSASNQISADISGLTVAGQQLARWAMQAWEMVANIDFRIVNNSNAQIVFDDHNSGAYSTSNLTGGRIIDSAVNIGTNWLTTYGTTLDSYSFQTYIHELGHALGLGHQGNYNGYASYGIDEDFINDSWQLSIMSYFSQTDNITVSADYATLLTTMMVDNIAVQSLYGRPGGSSPTAGNTIWGVNTNLSGYMVHFADYLAGGDGNGHFSGGAPVALTIFDRGGRDTLNLSFSTGNDRVSLRQETFSDIDGVAGNLGIARGTLIENLITGSGNDFIQGNSVSNEISAGSGNDTVRGGYGAEQLFGGRGNDRLLGETGNDILAGQMGDDRLYAGTGRDQLWGGDGNDTLYAGDGNDRAYGGGGRDQLFGGGGFDRLFGGGGNDRLFGGAAHDRLNGAAGHDQLNGGDGYDTLLGEGGNDTLHGHGGNDSLLGHAGNDVLYGGGRADTLRGGIGDDRLYGEIGNDVLFGGAGADMFLFSAGDGHDVIRDFSSTDAEDINLIQIIAIDSFADLVNNHLRNVNGDAMIVYGTGSILLAGVNFGAVGFGRAYDADDFIF</sequence>